<dbReference type="InterPro" id="IPR000347">
    <property type="entry name" value="Metalthion_15p"/>
</dbReference>
<dbReference type="PANTHER" id="PTHR33357">
    <property type="entry name" value="METALLOTHIONEIN-LIKE PROTEIN 3"/>
    <property type="match status" value="1"/>
</dbReference>
<sequence length="112" mass="11607">MSVLCEENDEQKEERDEISLHASSAPDSSAVHSSPSSRPDSDMSTCGNCDCADKSHCVKKGNSYGIVIADAEKSYAEEVFEMGAASENDGKCSCGSSCACSGCTCPGCTCGK</sequence>
<evidence type="ECO:0000313" key="8">
    <source>
        <dbReference type="Proteomes" id="UP000636800"/>
    </source>
</evidence>
<dbReference type="Pfam" id="PF01439">
    <property type="entry name" value="Metallothio_2"/>
    <property type="match status" value="1"/>
</dbReference>
<dbReference type="Proteomes" id="UP000636800">
    <property type="component" value="Chromosome 10"/>
</dbReference>
<evidence type="ECO:0000256" key="3">
    <source>
        <dbReference type="ARBA" id="ARBA00022723"/>
    </source>
</evidence>
<dbReference type="InterPro" id="IPR044671">
    <property type="entry name" value="MT3"/>
</dbReference>
<keyword evidence="4 5" id="KW-0480">Metal-thiolate cluster</keyword>
<dbReference type="OrthoDB" id="411584at2759"/>
<evidence type="ECO:0000256" key="5">
    <source>
        <dbReference type="RuleBase" id="RU369052"/>
    </source>
</evidence>
<dbReference type="GO" id="GO:0005507">
    <property type="term" value="F:copper ion binding"/>
    <property type="evidence" value="ECO:0007669"/>
    <property type="project" value="InterPro"/>
</dbReference>
<accession>A0A835Q0L4</accession>
<keyword evidence="3 5" id="KW-0479">Metal-binding</keyword>
<dbReference type="EMBL" id="JADCNL010000010">
    <property type="protein sequence ID" value="KAG0463985.1"/>
    <property type="molecule type" value="Genomic_DNA"/>
</dbReference>
<comment type="caution">
    <text evidence="7">The sequence shown here is derived from an EMBL/GenBank/DDBJ whole genome shotgun (WGS) entry which is preliminary data.</text>
</comment>
<keyword evidence="8" id="KW-1185">Reference proteome</keyword>
<evidence type="ECO:0000313" key="7">
    <source>
        <dbReference type="EMBL" id="KAG0463985.1"/>
    </source>
</evidence>
<feature type="compositionally biased region" description="Low complexity" evidence="6">
    <location>
        <begin position="22"/>
        <end position="44"/>
    </location>
</feature>
<dbReference type="GO" id="GO:0008270">
    <property type="term" value="F:zinc ion binding"/>
    <property type="evidence" value="ECO:0007669"/>
    <property type="project" value="InterPro"/>
</dbReference>
<proteinExistence type="inferred from homology"/>
<reference evidence="7 8" key="1">
    <citation type="journal article" date="2020" name="Nat. Food">
        <title>A phased Vanilla planifolia genome enables genetic improvement of flavour and production.</title>
        <authorList>
            <person name="Hasing T."/>
            <person name="Tang H."/>
            <person name="Brym M."/>
            <person name="Khazi F."/>
            <person name="Huang T."/>
            <person name="Chambers A.H."/>
        </authorList>
    </citation>
    <scope>NUCLEOTIDE SEQUENCE [LARGE SCALE GENOMIC DNA]</scope>
    <source>
        <tissue evidence="7">Leaf</tissue>
    </source>
</reference>
<protein>
    <recommendedName>
        <fullName evidence="5">Metallothionein-like protein</fullName>
    </recommendedName>
</protein>
<dbReference type="GO" id="GO:0006878">
    <property type="term" value="P:intracellular copper ion homeostasis"/>
    <property type="evidence" value="ECO:0007669"/>
    <property type="project" value="InterPro"/>
</dbReference>
<gene>
    <name evidence="7" type="ORF">HPP92_020054</name>
</gene>
<dbReference type="AlphaFoldDB" id="A0A835Q0L4"/>
<evidence type="ECO:0000256" key="2">
    <source>
        <dbReference type="ARBA" id="ARBA00005802"/>
    </source>
</evidence>
<evidence type="ECO:0000256" key="1">
    <source>
        <dbReference type="ARBA" id="ARBA00002568"/>
    </source>
</evidence>
<organism evidence="7 8">
    <name type="scientific">Vanilla planifolia</name>
    <name type="common">Vanilla</name>
    <dbReference type="NCBI Taxonomy" id="51239"/>
    <lineage>
        <taxon>Eukaryota</taxon>
        <taxon>Viridiplantae</taxon>
        <taxon>Streptophyta</taxon>
        <taxon>Embryophyta</taxon>
        <taxon>Tracheophyta</taxon>
        <taxon>Spermatophyta</taxon>
        <taxon>Magnoliopsida</taxon>
        <taxon>Liliopsida</taxon>
        <taxon>Asparagales</taxon>
        <taxon>Orchidaceae</taxon>
        <taxon>Vanilloideae</taxon>
        <taxon>Vanilleae</taxon>
        <taxon>Vanilla</taxon>
    </lineage>
</organism>
<name>A0A835Q0L4_VANPL</name>
<evidence type="ECO:0000256" key="6">
    <source>
        <dbReference type="SAM" id="MobiDB-lite"/>
    </source>
</evidence>
<feature type="region of interest" description="Disordered" evidence="6">
    <location>
        <begin position="1"/>
        <end position="45"/>
    </location>
</feature>
<dbReference type="PANTHER" id="PTHR33357:SF3">
    <property type="entry name" value="METALLOTHIONEIN-LIKE PROTEIN 3"/>
    <property type="match status" value="1"/>
</dbReference>
<feature type="compositionally biased region" description="Acidic residues" evidence="6">
    <location>
        <begin position="1"/>
        <end position="11"/>
    </location>
</feature>
<evidence type="ECO:0000256" key="4">
    <source>
        <dbReference type="ARBA" id="ARBA00022851"/>
    </source>
</evidence>
<comment type="function">
    <text evidence="1 5">Metallothioneins have a high content of cysteine residues that bind various heavy metals.</text>
</comment>
<comment type="similarity">
    <text evidence="2 5">Belongs to the metallothionein superfamily. Type 15 family.</text>
</comment>